<dbReference type="Proteomes" id="UP001163603">
    <property type="component" value="Chromosome 14"/>
</dbReference>
<evidence type="ECO:0000313" key="2">
    <source>
        <dbReference type="Proteomes" id="UP001163603"/>
    </source>
</evidence>
<organism evidence="1 2">
    <name type="scientific">Pistacia integerrima</name>
    <dbReference type="NCBI Taxonomy" id="434235"/>
    <lineage>
        <taxon>Eukaryota</taxon>
        <taxon>Viridiplantae</taxon>
        <taxon>Streptophyta</taxon>
        <taxon>Embryophyta</taxon>
        <taxon>Tracheophyta</taxon>
        <taxon>Spermatophyta</taxon>
        <taxon>Magnoliopsida</taxon>
        <taxon>eudicotyledons</taxon>
        <taxon>Gunneridae</taxon>
        <taxon>Pentapetalae</taxon>
        <taxon>rosids</taxon>
        <taxon>malvids</taxon>
        <taxon>Sapindales</taxon>
        <taxon>Anacardiaceae</taxon>
        <taxon>Pistacia</taxon>
    </lineage>
</organism>
<comment type="caution">
    <text evidence="1">The sequence shown here is derived from an EMBL/GenBank/DDBJ whole genome shotgun (WGS) entry which is preliminary data.</text>
</comment>
<accession>A0ACC0X9T9</accession>
<reference evidence="2" key="1">
    <citation type="journal article" date="2023" name="G3 (Bethesda)">
        <title>Genome assembly and association tests identify interacting loci associated with vigor, precocity, and sex in interspecific pistachio rootstocks.</title>
        <authorList>
            <person name="Palmer W."/>
            <person name="Jacygrad E."/>
            <person name="Sagayaradj S."/>
            <person name="Cavanaugh K."/>
            <person name="Han R."/>
            <person name="Bertier L."/>
            <person name="Beede B."/>
            <person name="Kafkas S."/>
            <person name="Golino D."/>
            <person name="Preece J."/>
            <person name="Michelmore R."/>
        </authorList>
    </citation>
    <scope>NUCLEOTIDE SEQUENCE [LARGE SCALE GENOMIC DNA]</scope>
</reference>
<dbReference type="EMBL" id="CM047749">
    <property type="protein sequence ID" value="KAJ0011484.1"/>
    <property type="molecule type" value="Genomic_DNA"/>
</dbReference>
<sequence length="111" mass="12425">MTGSSDATKMTREINVDATQGHGKTSEMSYDSESNKCVRVDQTNELKFALKDMQELHSALKTCQGLKQLPEQCGGVNEEIHRGGLNKKNKKQKQKQRNLNKAFCGIYSNAF</sequence>
<gene>
    <name evidence="1" type="ORF">Pint_33075</name>
</gene>
<proteinExistence type="predicted"/>
<protein>
    <submittedName>
        <fullName evidence="1">Uncharacterized protein</fullName>
    </submittedName>
</protein>
<keyword evidence="2" id="KW-1185">Reference proteome</keyword>
<name>A0ACC0X9T9_9ROSI</name>
<evidence type="ECO:0000313" key="1">
    <source>
        <dbReference type="EMBL" id="KAJ0011484.1"/>
    </source>
</evidence>